<sequence length="520" mass="57663">MSEYILEMNHITKAFSGVKALDDVNLKVKKGEIHALCGENGAGKSTLMNVLSGVYPYGTYEGDIVYKGETCKFHRIKDSEAKGIVIIHQELALSPYLSIAENVFMGNEQTTMRGVISWNQTRGKAKEVLAHVGLENENLKAPVNSLGVGKQQLIEIAKAMAKNVDLLILDEPTAALNDEESAQLLEIMLDLKKKGVTCIIISHKLNEISYVADAITVIRDGHTIETMYKGVDEFTEDRIIKGMVGRELTNRYPERVDCPIGDVVMEVKNWSVYHPEISDKQVLKNINIKVRAGEVVGLAGLMGAGRTEFAMSLFGHSYGQKITGEVYMHGKKVSTKTVRDCIKNKIAYTSEDRKTYGLVLIDDIKHNMTMAAMRDYFSKNGIVNKNEENVAAEDYKKRINVKATSINQTVGSLSGGNQQKVVLAKWMLTQPDVLILDEPTRGIDVGAKYEIYCVINELAKQGKAVIVISSEMPEVIGTCDRVYVINEGQIAGELHKNELSQEEIMKCVMAHNNKEKGEVK</sequence>
<dbReference type="InterPro" id="IPR003439">
    <property type="entry name" value="ABC_transporter-like_ATP-bd"/>
</dbReference>
<feature type="domain" description="ABC transporter" evidence="10">
    <location>
        <begin position="6"/>
        <end position="245"/>
    </location>
</feature>
<reference evidence="11" key="1">
    <citation type="submission" date="2020-10" db="EMBL/GenBank/DDBJ databases">
        <authorList>
            <person name="Gilroy R."/>
        </authorList>
    </citation>
    <scope>NUCLEOTIDE SEQUENCE</scope>
    <source>
        <strain evidence="11">ChiSxjej1B13-7041</strain>
    </source>
</reference>
<dbReference type="PANTHER" id="PTHR43790:SF1">
    <property type="entry name" value="XYLOSE IMPORT ATP-BINDING PROTEIN XYLG"/>
    <property type="match status" value="1"/>
</dbReference>
<dbReference type="EMBL" id="DVHU01000006">
    <property type="protein sequence ID" value="HIR91870.1"/>
    <property type="molecule type" value="Genomic_DNA"/>
</dbReference>
<evidence type="ECO:0000313" key="12">
    <source>
        <dbReference type="Proteomes" id="UP000886841"/>
    </source>
</evidence>
<comment type="subcellular location">
    <subcellularLocation>
        <location evidence="1">Cell membrane</location>
        <topology evidence="1">Peripheral membrane protein</topology>
    </subcellularLocation>
</comment>
<dbReference type="AlphaFoldDB" id="A0A9D1JEM9"/>
<dbReference type="InterPro" id="IPR017871">
    <property type="entry name" value="ABC_transporter-like_CS"/>
</dbReference>
<dbReference type="PANTHER" id="PTHR43790">
    <property type="entry name" value="CARBOHYDRATE TRANSPORT ATP-BINDING PROTEIN MG119-RELATED"/>
    <property type="match status" value="1"/>
</dbReference>
<reference evidence="11" key="2">
    <citation type="journal article" date="2021" name="PeerJ">
        <title>Extensive microbial diversity within the chicken gut microbiome revealed by metagenomics and culture.</title>
        <authorList>
            <person name="Gilroy R."/>
            <person name="Ravi A."/>
            <person name="Getino M."/>
            <person name="Pursley I."/>
            <person name="Horton D.L."/>
            <person name="Alikhan N.F."/>
            <person name="Baker D."/>
            <person name="Gharbi K."/>
            <person name="Hall N."/>
            <person name="Watson M."/>
            <person name="Adriaenssens E.M."/>
            <person name="Foster-Nyarko E."/>
            <person name="Jarju S."/>
            <person name="Secka A."/>
            <person name="Antonio M."/>
            <person name="Oren A."/>
            <person name="Chaudhuri R.R."/>
            <person name="La Ragione R."/>
            <person name="Hildebrand F."/>
            <person name="Pallen M.J."/>
        </authorList>
    </citation>
    <scope>NUCLEOTIDE SEQUENCE</scope>
    <source>
        <strain evidence="11">ChiSxjej1B13-7041</strain>
    </source>
</reference>
<dbReference type="GO" id="GO:0016887">
    <property type="term" value="F:ATP hydrolysis activity"/>
    <property type="evidence" value="ECO:0007669"/>
    <property type="project" value="InterPro"/>
</dbReference>
<evidence type="ECO:0000313" key="11">
    <source>
        <dbReference type="EMBL" id="HIR91870.1"/>
    </source>
</evidence>
<organism evidence="11 12">
    <name type="scientific">Candidatus Egerieimonas intestinavium</name>
    <dbReference type="NCBI Taxonomy" id="2840777"/>
    <lineage>
        <taxon>Bacteria</taxon>
        <taxon>Bacillati</taxon>
        <taxon>Bacillota</taxon>
        <taxon>Clostridia</taxon>
        <taxon>Lachnospirales</taxon>
        <taxon>Lachnospiraceae</taxon>
        <taxon>Lachnospiraceae incertae sedis</taxon>
        <taxon>Candidatus Egerieimonas</taxon>
    </lineage>
</organism>
<proteinExistence type="predicted"/>
<dbReference type="SMART" id="SM00382">
    <property type="entry name" value="AAA"/>
    <property type="match status" value="2"/>
</dbReference>
<dbReference type="CDD" id="cd03215">
    <property type="entry name" value="ABC_Carb_Monos_II"/>
    <property type="match status" value="1"/>
</dbReference>
<evidence type="ECO:0000256" key="6">
    <source>
        <dbReference type="ARBA" id="ARBA00022741"/>
    </source>
</evidence>
<gene>
    <name evidence="11" type="ORF">IAB98_00430</name>
</gene>
<dbReference type="Proteomes" id="UP000886841">
    <property type="component" value="Unassembled WGS sequence"/>
</dbReference>
<keyword evidence="5" id="KW-0677">Repeat</keyword>
<dbReference type="PROSITE" id="PS00211">
    <property type="entry name" value="ABC_TRANSPORTER_1"/>
    <property type="match status" value="1"/>
</dbReference>
<evidence type="ECO:0000256" key="1">
    <source>
        <dbReference type="ARBA" id="ARBA00004202"/>
    </source>
</evidence>
<dbReference type="Gene3D" id="3.40.50.300">
    <property type="entry name" value="P-loop containing nucleotide triphosphate hydrolases"/>
    <property type="match status" value="2"/>
</dbReference>
<dbReference type="GO" id="GO:0005886">
    <property type="term" value="C:plasma membrane"/>
    <property type="evidence" value="ECO:0007669"/>
    <property type="project" value="UniProtKB-SubCell"/>
</dbReference>
<keyword evidence="6" id="KW-0547">Nucleotide-binding</keyword>
<feature type="domain" description="ABC transporter" evidence="10">
    <location>
        <begin position="267"/>
        <end position="512"/>
    </location>
</feature>
<comment type="caution">
    <text evidence="11">The sequence shown here is derived from an EMBL/GenBank/DDBJ whole genome shotgun (WGS) entry which is preliminary data.</text>
</comment>
<evidence type="ECO:0000256" key="8">
    <source>
        <dbReference type="ARBA" id="ARBA00022967"/>
    </source>
</evidence>
<dbReference type="InterPro" id="IPR003593">
    <property type="entry name" value="AAA+_ATPase"/>
</dbReference>
<dbReference type="InterPro" id="IPR050107">
    <property type="entry name" value="ABC_carbohydrate_import_ATPase"/>
</dbReference>
<dbReference type="NCBIfam" id="NF040905">
    <property type="entry name" value="GguA"/>
    <property type="match status" value="1"/>
</dbReference>
<keyword evidence="9" id="KW-0472">Membrane</keyword>
<keyword evidence="8" id="KW-1278">Translocase</keyword>
<protein>
    <submittedName>
        <fullName evidence="11">ATP-binding cassette domain-containing protein</fullName>
    </submittedName>
</protein>
<evidence type="ECO:0000256" key="4">
    <source>
        <dbReference type="ARBA" id="ARBA00022597"/>
    </source>
</evidence>
<accession>A0A9D1JEM9</accession>
<dbReference type="GO" id="GO:0005524">
    <property type="term" value="F:ATP binding"/>
    <property type="evidence" value="ECO:0007669"/>
    <property type="project" value="UniProtKB-KW"/>
</dbReference>
<dbReference type="Pfam" id="PF00005">
    <property type="entry name" value="ABC_tran"/>
    <property type="match status" value="2"/>
</dbReference>
<keyword evidence="4" id="KW-0762">Sugar transport</keyword>
<dbReference type="CDD" id="cd03216">
    <property type="entry name" value="ABC_Carb_Monos_I"/>
    <property type="match status" value="1"/>
</dbReference>
<dbReference type="FunFam" id="3.40.50.300:FF:000127">
    <property type="entry name" value="Ribose import ATP-binding protein RbsA"/>
    <property type="match status" value="1"/>
</dbReference>
<dbReference type="InterPro" id="IPR053466">
    <property type="entry name" value="L-arabinose_ABC_transporter"/>
</dbReference>
<evidence type="ECO:0000256" key="5">
    <source>
        <dbReference type="ARBA" id="ARBA00022737"/>
    </source>
</evidence>
<name>A0A9D1JEM9_9FIRM</name>
<evidence type="ECO:0000256" key="3">
    <source>
        <dbReference type="ARBA" id="ARBA00022475"/>
    </source>
</evidence>
<evidence type="ECO:0000256" key="2">
    <source>
        <dbReference type="ARBA" id="ARBA00022448"/>
    </source>
</evidence>
<evidence type="ECO:0000259" key="10">
    <source>
        <dbReference type="PROSITE" id="PS50893"/>
    </source>
</evidence>
<dbReference type="PROSITE" id="PS50893">
    <property type="entry name" value="ABC_TRANSPORTER_2"/>
    <property type="match status" value="2"/>
</dbReference>
<keyword evidence="7 11" id="KW-0067">ATP-binding</keyword>
<dbReference type="SUPFAM" id="SSF52540">
    <property type="entry name" value="P-loop containing nucleoside triphosphate hydrolases"/>
    <property type="match status" value="2"/>
</dbReference>
<evidence type="ECO:0000256" key="9">
    <source>
        <dbReference type="ARBA" id="ARBA00023136"/>
    </source>
</evidence>
<evidence type="ECO:0000256" key="7">
    <source>
        <dbReference type="ARBA" id="ARBA00022840"/>
    </source>
</evidence>
<keyword evidence="2" id="KW-0813">Transport</keyword>
<dbReference type="InterPro" id="IPR027417">
    <property type="entry name" value="P-loop_NTPase"/>
</dbReference>
<keyword evidence="3" id="KW-1003">Cell membrane</keyword>